<name>A0ABQ1XGL2_9MICC</name>
<proteinExistence type="predicted"/>
<dbReference type="EMBL" id="BMKU01000003">
    <property type="protein sequence ID" value="GGG92906.1"/>
    <property type="molecule type" value="Genomic_DNA"/>
</dbReference>
<evidence type="ECO:0000256" key="1">
    <source>
        <dbReference type="SAM" id="MobiDB-lite"/>
    </source>
</evidence>
<evidence type="ECO:0000313" key="2">
    <source>
        <dbReference type="EMBL" id="GGG92906.1"/>
    </source>
</evidence>
<keyword evidence="3" id="KW-1185">Reference proteome</keyword>
<sequence length="100" mass="10781">MARPAEAAGETVHGRPVQDQLVGVERVLAKEQVMLDQHKHGTVCRIEVLPEQLMRQNQAQRRAGRHSPTLDGLDASAATNEPASGSISFFGAQLQGLGRT</sequence>
<evidence type="ECO:0000313" key="3">
    <source>
        <dbReference type="Proteomes" id="UP000596938"/>
    </source>
</evidence>
<feature type="region of interest" description="Disordered" evidence="1">
    <location>
        <begin position="56"/>
        <end position="85"/>
    </location>
</feature>
<organism evidence="2 3">
    <name type="scientific">Pseudarthrobacter polychromogenes</name>
    <dbReference type="NCBI Taxonomy" id="1676"/>
    <lineage>
        <taxon>Bacteria</taxon>
        <taxon>Bacillati</taxon>
        <taxon>Actinomycetota</taxon>
        <taxon>Actinomycetes</taxon>
        <taxon>Micrococcales</taxon>
        <taxon>Micrococcaceae</taxon>
        <taxon>Pseudarthrobacter</taxon>
    </lineage>
</organism>
<gene>
    <name evidence="2" type="ORF">GCM10011577_14630</name>
</gene>
<protein>
    <submittedName>
        <fullName evidence="2">Uncharacterized protein</fullName>
    </submittedName>
</protein>
<comment type="caution">
    <text evidence="2">The sequence shown here is derived from an EMBL/GenBank/DDBJ whole genome shotgun (WGS) entry which is preliminary data.</text>
</comment>
<accession>A0ABQ1XGL2</accession>
<dbReference type="Proteomes" id="UP000596938">
    <property type="component" value="Unassembled WGS sequence"/>
</dbReference>
<reference evidence="3" key="1">
    <citation type="journal article" date="2019" name="Int. J. Syst. Evol. Microbiol.">
        <title>The Global Catalogue of Microorganisms (GCM) 10K type strain sequencing project: providing services to taxonomists for standard genome sequencing and annotation.</title>
        <authorList>
            <consortium name="The Broad Institute Genomics Platform"/>
            <consortium name="The Broad Institute Genome Sequencing Center for Infectious Disease"/>
            <person name="Wu L."/>
            <person name="Ma J."/>
        </authorList>
    </citation>
    <scope>NUCLEOTIDE SEQUENCE [LARGE SCALE GENOMIC DNA]</scope>
    <source>
        <strain evidence="3">CGMCC 1.1927</strain>
    </source>
</reference>